<name>A0AAV1RGU5_9ROSI</name>
<dbReference type="InterPro" id="IPR000306">
    <property type="entry name" value="Znf_FYVE"/>
</dbReference>
<sequence>MQQNYEYYYQSQFQSPNHPSAPPVPSSYCSSDYSSYENHNHVPSPGSYHDQFQTPPNYDPSLNFGYERTNKLVFDDYGRPINLQVGPGPVPGSSGKASPEMETQADGKSGVQKFRVMMLAEGGNQSDINVTCQIGLEGVRMLDPASGRTLKIYPLDTVTRWEVLDSSVFVFSAKSSIDVQPRCIRLKSNSYTTNAILDALTAATVQTIFVVEDAYLLDLLSHLWNVYQKVRVITGLMHIEDDSGQLRVQLKEMGGKHLFSDSSKVSDQSTEKKKRIADWMKLVKPINEEKVHWVPDEAVSKCMACSNDFSAFARKHHCRNCGNIFCDKCTQGRIALTTDEEAQPVRVCDQCMAEVTQRLSNAREPSEKIVGTQNDGDLAKKLQPCSVDTERDVVLGECGGGYSTNCPVMVLVMTYYECITNSEELHHQTLFWKTLLKDHIAPKHGGEHAIETHEEIERSRRPSSGLNSDRSDKQMREVACPTCTVHLQVPVPTSGSETIECSVCQYPFLLVQEFEFDK</sequence>
<feature type="compositionally biased region" description="Low complexity" evidence="5">
    <location>
        <begin position="86"/>
        <end position="95"/>
    </location>
</feature>
<dbReference type="InterPro" id="IPR045893">
    <property type="entry name" value="FREE1"/>
</dbReference>
<dbReference type="PANTHER" id="PTHR46977">
    <property type="entry name" value="PROTEIN FREE1"/>
    <property type="match status" value="1"/>
</dbReference>
<dbReference type="SUPFAM" id="SSF57903">
    <property type="entry name" value="FYVE/PHD zinc finger"/>
    <property type="match status" value="1"/>
</dbReference>
<feature type="region of interest" description="Disordered" evidence="5">
    <location>
        <begin position="1"/>
        <end position="49"/>
    </location>
</feature>
<dbReference type="Proteomes" id="UP001314170">
    <property type="component" value="Unassembled WGS sequence"/>
</dbReference>
<dbReference type="GO" id="GO:0070676">
    <property type="term" value="P:intralumenal vesicle formation"/>
    <property type="evidence" value="ECO:0007669"/>
    <property type="project" value="TreeGrafter"/>
</dbReference>
<dbReference type="AlphaFoldDB" id="A0AAV1RGU5"/>
<evidence type="ECO:0000256" key="4">
    <source>
        <dbReference type="PROSITE-ProRule" id="PRU00091"/>
    </source>
</evidence>
<dbReference type="SMART" id="SM00064">
    <property type="entry name" value="FYVE"/>
    <property type="match status" value="1"/>
</dbReference>
<reference evidence="7 8" key="1">
    <citation type="submission" date="2024-01" db="EMBL/GenBank/DDBJ databases">
        <authorList>
            <person name="Waweru B."/>
        </authorList>
    </citation>
    <scope>NUCLEOTIDE SEQUENCE [LARGE SCALE GENOMIC DNA]</scope>
</reference>
<evidence type="ECO:0000256" key="5">
    <source>
        <dbReference type="SAM" id="MobiDB-lite"/>
    </source>
</evidence>
<dbReference type="GO" id="GO:0031902">
    <property type="term" value="C:late endosome membrane"/>
    <property type="evidence" value="ECO:0007669"/>
    <property type="project" value="TreeGrafter"/>
</dbReference>
<dbReference type="InterPro" id="IPR017455">
    <property type="entry name" value="Znf_FYVE-rel"/>
</dbReference>
<evidence type="ECO:0000259" key="6">
    <source>
        <dbReference type="PROSITE" id="PS50178"/>
    </source>
</evidence>
<evidence type="ECO:0000313" key="8">
    <source>
        <dbReference type="Proteomes" id="UP001314170"/>
    </source>
</evidence>
<dbReference type="GO" id="GO:0008270">
    <property type="term" value="F:zinc ion binding"/>
    <property type="evidence" value="ECO:0007669"/>
    <property type="project" value="UniProtKB-KW"/>
</dbReference>
<dbReference type="Pfam" id="PF01363">
    <property type="entry name" value="FYVE"/>
    <property type="match status" value="1"/>
</dbReference>
<accession>A0AAV1RGU5</accession>
<dbReference type="FunFam" id="3.30.40.10:FF:000312">
    <property type="entry name" value="Zinc finger, FYVE-type, endofin"/>
    <property type="match status" value="1"/>
</dbReference>
<organism evidence="7 8">
    <name type="scientific">Dovyalis caffra</name>
    <dbReference type="NCBI Taxonomy" id="77055"/>
    <lineage>
        <taxon>Eukaryota</taxon>
        <taxon>Viridiplantae</taxon>
        <taxon>Streptophyta</taxon>
        <taxon>Embryophyta</taxon>
        <taxon>Tracheophyta</taxon>
        <taxon>Spermatophyta</taxon>
        <taxon>Magnoliopsida</taxon>
        <taxon>eudicotyledons</taxon>
        <taxon>Gunneridae</taxon>
        <taxon>Pentapetalae</taxon>
        <taxon>rosids</taxon>
        <taxon>fabids</taxon>
        <taxon>Malpighiales</taxon>
        <taxon>Salicaceae</taxon>
        <taxon>Flacourtieae</taxon>
        <taxon>Dovyalis</taxon>
    </lineage>
</organism>
<feature type="domain" description="FYVE-type" evidence="6">
    <location>
        <begin position="296"/>
        <end position="356"/>
    </location>
</feature>
<feature type="region of interest" description="Disordered" evidence="5">
    <location>
        <begin position="451"/>
        <end position="473"/>
    </location>
</feature>
<dbReference type="PANTHER" id="PTHR46977:SF4">
    <property type="entry name" value="PROTEIN FREE1-LIKE"/>
    <property type="match status" value="1"/>
</dbReference>
<feature type="compositionally biased region" description="Low complexity" evidence="5">
    <location>
        <begin position="26"/>
        <end position="36"/>
    </location>
</feature>
<dbReference type="PROSITE" id="PS50178">
    <property type="entry name" value="ZF_FYVE"/>
    <property type="match status" value="1"/>
</dbReference>
<dbReference type="Gene3D" id="3.30.40.10">
    <property type="entry name" value="Zinc/RING finger domain, C3HC4 (zinc finger)"/>
    <property type="match status" value="1"/>
</dbReference>
<feature type="compositionally biased region" description="Polar residues" evidence="5">
    <location>
        <begin position="1"/>
        <end position="18"/>
    </location>
</feature>
<evidence type="ECO:0000256" key="2">
    <source>
        <dbReference type="ARBA" id="ARBA00022771"/>
    </source>
</evidence>
<dbReference type="EMBL" id="CAWUPB010000950">
    <property type="protein sequence ID" value="CAK7334201.1"/>
    <property type="molecule type" value="Genomic_DNA"/>
</dbReference>
<dbReference type="GO" id="GO:0043130">
    <property type="term" value="F:ubiquitin binding"/>
    <property type="evidence" value="ECO:0007669"/>
    <property type="project" value="InterPro"/>
</dbReference>
<proteinExistence type="predicted"/>
<protein>
    <recommendedName>
        <fullName evidence="6">FYVE-type domain-containing protein</fullName>
    </recommendedName>
</protein>
<keyword evidence="1" id="KW-0479">Metal-binding</keyword>
<feature type="compositionally biased region" description="Basic and acidic residues" evidence="5">
    <location>
        <begin position="451"/>
        <end position="460"/>
    </location>
</feature>
<dbReference type="GO" id="GO:0036258">
    <property type="term" value="P:multivesicular body assembly"/>
    <property type="evidence" value="ECO:0007669"/>
    <property type="project" value="InterPro"/>
</dbReference>
<keyword evidence="8" id="KW-1185">Reference proteome</keyword>
<dbReference type="GO" id="GO:0000813">
    <property type="term" value="C:ESCRT I complex"/>
    <property type="evidence" value="ECO:0007669"/>
    <property type="project" value="TreeGrafter"/>
</dbReference>
<gene>
    <name evidence="7" type="ORF">DCAF_LOCUS9797</name>
</gene>
<keyword evidence="3" id="KW-0862">Zinc</keyword>
<evidence type="ECO:0000256" key="3">
    <source>
        <dbReference type="ARBA" id="ARBA00022833"/>
    </source>
</evidence>
<evidence type="ECO:0000256" key="1">
    <source>
        <dbReference type="ARBA" id="ARBA00022723"/>
    </source>
</evidence>
<dbReference type="InterPro" id="IPR013083">
    <property type="entry name" value="Znf_RING/FYVE/PHD"/>
</dbReference>
<comment type="caution">
    <text evidence="7">The sequence shown here is derived from an EMBL/GenBank/DDBJ whole genome shotgun (WGS) entry which is preliminary data.</text>
</comment>
<dbReference type="InterPro" id="IPR011011">
    <property type="entry name" value="Znf_FYVE_PHD"/>
</dbReference>
<evidence type="ECO:0000313" key="7">
    <source>
        <dbReference type="EMBL" id="CAK7334201.1"/>
    </source>
</evidence>
<feature type="region of interest" description="Disordered" evidence="5">
    <location>
        <begin position="86"/>
        <end position="105"/>
    </location>
</feature>
<keyword evidence="2 4" id="KW-0863">Zinc-finger</keyword>